<dbReference type="EMBL" id="OU963862">
    <property type="protein sequence ID" value="CAH0381728.1"/>
    <property type="molecule type" value="Genomic_DNA"/>
</dbReference>
<feature type="compositionally biased region" description="Basic and acidic residues" evidence="9">
    <location>
        <begin position="272"/>
        <end position="305"/>
    </location>
</feature>
<evidence type="ECO:0000256" key="2">
    <source>
        <dbReference type="ARBA" id="ARBA00004138"/>
    </source>
</evidence>
<evidence type="ECO:0000256" key="1">
    <source>
        <dbReference type="ARBA" id="ARBA00003843"/>
    </source>
</evidence>
<dbReference type="Pfam" id="PF14580">
    <property type="entry name" value="LRR_9"/>
    <property type="match status" value="1"/>
</dbReference>
<dbReference type="PANTHER" id="PTHR45973">
    <property type="entry name" value="PROTEIN PHOSPHATASE 1 REGULATORY SUBUNIT SDS22-RELATED"/>
    <property type="match status" value="1"/>
</dbReference>
<evidence type="ECO:0000256" key="4">
    <source>
        <dbReference type="ARBA" id="ARBA00022614"/>
    </source>
</evidence>
<protein>
    <recommendedName>
        <fullName evidence="8">Dynein axonemal assembly factor 1 homolog</fullName>
    </recommendedName>
</protein>
<dbReference type="PANTHER" id="PTHR45973:SF9">
    <property type="entry name" value="LEUCINE-RICH REPEAT-CONTAINING PROTEIN 46"/>
    <property type="match status" value="1"/>
</dbReference>
<reference evidence="10" key="1">
    <citation type="submission" date="2021-12" db="EMBL/GenBank/DDBJ databases">
        <authorList>
            <person name="King R."/>
        </authorList>
    </citation>
    <scope>NUCLEOTIDE SEQUENCE</scope>
</reference>
<keyword evidence="11" id="KW-1185">Reference proteome</keyword>
<evidence type="ECO:0000256" key="3">
    <source>
        <dbReference type="ARBA" id="ARBA00006453"/>
    </source>
</evidence>
<feature type="region of interest" description="Disordered" evidence="9">
    <location>
        <begin position="700"/>
        <end position="740"/>
    </location>
</feature>
<dbReference type="SUPFAM" id="SSF52075">
    <property type="entry name" value="Outer arm dynein light chain 1"/>
    <property type="match status" value="1"/>
</dbReference>
<keyword evidence="5" id="KW-0677">Repeat</keyword>
<comment type="subcellular location">
    <subcellularLocation>
        <location evidence="2">Cell projection</location>
        <location evidence="2">Cilium</location>
    </subcellularLocation>
</comment>
<dbReference type="AlphaFoldDB" id="A0A9P0A1V2"/>
<comment type="function">
    <text evidence="1">Cilium-specific protein required for cilia structures.</text>
</comment>
<dbReference type="Proteomes" id="UP001152759">
    <property type="component" value="Chromosome 1"/>
</dbReference>
<feature type="compositionally biased region" description="Basic and acidic residues" evidence="9">
    <location>
        <begin position="316"/>
        <end position="340"/>
    </location>
</feature>
<accession>A0A9P0A1V2</accession>
<feature type="compositionally biased region" description="Basic and acidic residues" evidence="9">
    <location>
        <begin position="655"/>
        <end position="675"/>
    </location>
</feature>
<dbReference type="InterPro" id="IPR050576">
    <property type="entry name" value="Cilia_flagella_integrity"/>
</dbReference>
<keyword evidence="7" id="KW-0966">Cell projection</keyword>
<dbReference type="Gene3D" id="3.80.10.10">
    <property type="entry name" value="Ribonuclease Inhibitor"/>
    <property type="match status" value="2"/>
</dbReference>
<dbReference type="InterPro" id="IPR032675">
    <property type="entry name" value="LRR_dom_sf"/>
</dbReference>
<feature type="compositionally biased region" description="Basic and acidic residues" evidence="9">
    <location>
        <begin position="714"/>
        <end position="731"/>
    </location>
</feature>
<evidence type="ECO:0000313" key="11">
    <source>
        <dbReference type="Proteomes" id="UP001152759"/>
    </source>
</evidence>
<comment type="similarity">
    <text evidence="3">Belongs to the DNAAF1 family.</text>
</comment>
<evidence type="ECO:0000256" key="7">
    <source>
        <dbReference type="ARBA" id="ARBA00023273"/>
    </source>
</evidence>
<sequence length="888" mass="100646">MALKWNKIRSKTVENETIKDMVDNKKLGPRITAEALRAHCKDNNLYLTPKLNDVLYLHYKGYSLIENLDEYTGLRCLWLENNAIRRIENLNYQTELRSLFLHNNCIRTMENLEHLRQLDTLNLSRNYICKIENIDKLPVLNTLVLSNNQLSVLEDVEHLKNCDQLSILDLGNNTLRDPQVLAVFGSMKNLRVLTLTGNPVIKTIPSYRKSLILNCKHLQYLDGRPVFSRDRLCAEAWERGGAEEEQKMRQQLNEQEQRALTESFKALVKLRDDRRANNESQEPEKTAQDDSAQRDQECEDPKESPENEVACESTGEEGKCTKSQEDDIEDSEKILSESSSDLKKVETLDTTDDSSNGWTRTTTKCNCRHWGLSSESEREGHEFKSCGPCHAEKLRAERSSPEHDGNRDTENDNVLKPATKYRIVEGVVQRIEDQNTNQIIGSDVKSRRLSPIQTSCTDKNIQDLNEMDYAQMRILHSDANHHPLELKKIQCPDELIIERQLSHELMMKETGQNPSIRKLSPINGKSKIQELTEVEQKPRGEYNEGIQTLSESAPFYKSNTSAKKSMRVKNDSLLFLEDKLEQPHTKTGIFSSAGDTVSGIFSNSGPDGRAGSLSAGLKNGLFQFSKQETRPQTGDLEKRGVKFKRDFVQELSSTDLERVPPENESSKKDDGDEALEDGRHFSFEKAVDSEVVSGPFVISVKRKSSPPNGSSRVKSSELKDQLQDTSDRDKNYNLNEPKQINREVSEIGKFIETVSTPSQSQLSAEVKQKDVKCPEMSSFDANERVWEDGGSADGQSPILDESTDAEIICGPTSMNCSKTSKDQDPPSTNRCKSGSAVSQFPPVTEGVIHRKEKRARAEMIDVDELQQKLLENDREAKFEISMHKVNRK</sequence>
<evidence type="ECO:0000256" key="5">
    <source>
        <dbReference type="ARBA" id="ARBA00022737"/>
    </source>
</evidence>
<dbReference type="GO" id="GO:0005929">
    <property type="term" value="C:cilium"/>
    <property type="evidence" value="ECO:0007669"/>
    <property type="project" value="UniProtKB-SubCell"/>
</dbReference>
<dbReference type="InterPro" id="IPR001611">
    <property type="entry name" value="Leu-rich_rpt"/>
</dbReference>
<proteinExistence type="inferred from homology"/>
<feature type="region of interest" description="Disordered" evidence="9">
    <location>
        <begin position="272"/>
        <end position="340"/>
    </location>
</feature>
<evidence type="ECO:0000256" key="9">
    <source>
        <dbReference type="SAM" id="MobiDB-lite"/>
    </source>
</evidence>
<gene>
    <name evidence="10" type="ORF">BEMITA_LOCUS1347</name>
</gene>
<name>A0A9P0A1V2_BEMTA</name>
<dbReference type="SMART" id="SM00365">
    <property type="entry name" value="LRR_SD22"/>
    <property type="match status" value="4"/>
</dbReference>
<evidence type="ECO:0000256" key="8">
    <source>
        <dbReference type="ARBA" id="ARBA00024433"/>
    </source>
</evidence>
<feature type="region of interest" description="Disordered" evidence="9">
    <location>
        <begin position="813"/>
        <end position="839"/>
    </location>
</feature>
<feature type="compositionally biased region" description="Polar residues" evidence="9">
    <location>
        <begin position="825"/>
        <end position="838"/>
    </location>
</feature>
<dbReference type="PROSITE" id="PS51450">
    <property type="entry name" value="LRR"/>
    <property type="match status" value="4"/>
</dbReference>
<organism evidence="10 11">
    <name type="scientific">Bemisia tabaci</name>
    <name type="common">Sweetpotato whitefly</name>
    <name type="synonym">Aleurodes tabaci</name>
    <dbReference type="NCBI Taxonomy" id="7038"/>
    <lineage>
        <taxon>Eukaryota</taxon>
        <taxon>Metazoa</taxon>
        <taxon>Ecdysozoa</taxon>
        <taxon>Arthropoda</taxon>
        <taxon>Hexapoda</taxon>
        <taxon>Insecta</taxon>
        <taxon>Pterygota</taxon>
        <taxon>Neoptera</taxon>
        <taxon>Paraneoptera</taxon>
        <taxon>Hemiptera</taxon>
        <taxon>Sternorrhyncha</taxon>
        <taxon>Aleyrodoidea</taxon>
        <taxon>Aleyrodidae</taxon>
        <taxon>Aleyrodinae</taxon>
        <taxon>Bemisia</taxon>
    </lineage>
</organism>
<evidence type="ECO:0000256" key="6">
    <source>
        <dbReference type="ARBA" id="ARBA00023069"/>
    </source>
</evidence>
<feature type="region of interest" description="Disordered" evidence="9">
    <location>
        <begin position="652"/>
        <end position="675"/>
    </location>
</feature>
<evidence type="ECO:0000313" key="10">
    <source>
        <dbReference type="EMBL" id="CAH0381728.1"/>
    </source>
</evidence>
<keyword evidence="4" id="KW-0433">Leucine-rich repeat</keyword>
<keyword evidence="6" id="KW-0969">Cilium</keyword>